<dbReference type="Proteomes" id="UP000075420">
    <property type="component" value="Unassembled WGS sequence"/>
</dbReference>
<comment type="caution">
    <text evidence="2">The sequence shown here is derived from an EMBL/GenBank/DDBJ whole genome shotgun (WGS) entry which is preliminary data.</text>
</comment>
<sequence>MAATMNRVVTVSRPGLSYVERAPFDPPSPVYEAVEALFRRLGLDAARAGTPAWNPLGDLIAPGDRVIIKPNLVSSKNLHQKITGELLAASSTHGSLLRPVLDYALRAAGPRGRVRVVDSPVEGCEIEKVAGPLGIFDVINHLKAQGHDIDFIDLRYFRVAPVFALDDVRRFGRSWNLGLLLRRRLPGDPRGYRVVDLGRDSFFAAAGAPRGAALRFHRSHYATPVPHHTGERHEYSIPRTLLDADVVINLPKLKTHKKTGVTLSLKSVIGLTNEKYWLPHFTEGDPSVGGDEFDRPQALGEAVENKLSRFPLPGDHSLVARAPRLGARPKVIDGSWEGNDTLWRTILDLNRILFFADRDGALRGEPQRRYLTIVDGIVAGEGEGPLGATPVRAGVLVGGFDPSLVDGVAAQVMGFDPTRIPLVRESLGGALLAGSDLDEVEHIVDGHGPAPAYLFKPPRSWPSLLPRIAGAA</sequence>
<protein>
    <recommendedName>
        <fullName evidence="1">DUF362 domain-containing protein</fullName>
    </recommendedName>
</protein>
<proteinExistence type="predicted"/>
<accession>A0A150PFR9</accession>
<evidence type="ECO:0000259" key="1">
    <source>
        <dbReference type="Pfam" id="PF04015"/>
    </source>
</evidence>
<evidence type="ECO:0000313" key="3">
    <source>
        <dbReference type="Proteomes" id="UP000075420"/>
    </source>
</evidence>
<dbReference type="AlphaFoldDB" id="A0A150PFR9"/>
<organism evidence="2 3">
    <name type="scientific">Sorangium cellulosum</name>
    <name type="common">Polyangium cellulosum</name>
    <dbReference type="NCBI Taxonomy" id="56"/>
    <lineage>
        <taxon>Bacteria</taxon>
        <taxon>Pseudomonadati</taxon>
        <taxon>Myxococcota</taxon>
        <taxon>Polyangia</taxon>
        <taxon>Polyangiales</taxon>
        <taxon>Polyangiaceae</taxon>
        <taxon>Sorangium</taxon>
    </lineage>
</organism>
<evidence type="ECO:0000313" key="2">
    <source>
        <dbReference type="EMBL" id="KYF54348.1"/>
    </source>
</evidence>
<dbReference type="InterPro" id="IPR007160">
    <property type="entry name" value="DUF362"/>
</dbReference>
<dbReference type="EMBL" id="JELY01001873">
    <property type="protein sequence ID" value="KYF54348.1"/>
    <property type="molecule type" value="Genomic_DNA"/>
</dbReference>
<dbReference type="Pfam" id="PF04015">
    <property type="entry name" value="DUF362"/>
    <property type="match status" value="1"/>
</dbReference>
<reference evidence="2 3" key="1">
    <citation type="submission" date="2014-02" db="EMBL/GenBank/DDBJ databases">
        <title>The small core and large imbalanced accessory genome model reveals a collaborative survival strategy of Sorangium cellulosum strains in nature.</title>
        <authorList>
            <person name="Han K."/>
            <person name="Peng R."/>
            <person name="Blom J."/>
            <person name="Li Y.-Z."/>
        </authorList>
    </citation>
    <scope>NUCLEOTIDE SEQUENCE [LARGE SCALE GENOMIC DNA]</scope>
    <source>
        <strain evidence="2 3">So0157-25</strain>
    </source>
</reference>
<feature type="domain" description="DUF362" evidence="1">
    <location>
        <begin position="212"/>
        <end position="410"/>
    </location>
</feature>
<name>A0A150PFR9_SORCE</name>
<gene>
    <name evidence="2" type="ORF">BE08_17670</name>
</gene>